<keyword evidence="2" id="KW-1185">Reference proteome</keyword>
<evidence type="ECO:0000313" key="1">
    <source>
        <dbReference type="EMBL" id="MBX7491031.1"/>
    </source>
</evidence>
<protein>
    <recommendedName>
        <fullName evidence="3">Bacteriocin</fullName>
    </recommendedName>
</protein>
<gene>
    <name evidence="1" type="ORF">K4G57_06085</name>
</gene>
<evidence type="ECO:0000313" key="2">
    <source>
        <dbReference type="Proteomes" id="UP000700059"/>
    </source>
</evidence>
<dbReference type="Proteomes" id="UP000700059">
    <property type="component" value="Unassembled WGS sequence"/>
</dbReference>
<sequence length="103" mass="11762">MKKLILGVFLSFGFISISYAEELDLISLATHGKLNESSLGVRVLNDEEMRKVVGGIRYLGTNYGYTYVTMPLSNNYNANIRPQTNNQAIYSNAFMKWYKPPYH</sequence>
<accession>A0ABS7JNQ6</accession>
<dbReference type="EMBL" id="JAIGYQ010000007">
    <property type="protein sequence ID" value="MBX7491031.1"/>
    <property type="molecule type" value="Genomic_DNA"/>
</dbReference>
<dbReference type="RefSeq" id="WP_221561813.1">
    <property type="nucleotide sequence ID" value="NZ_JAIGYQ010000007.1"/>
</dbReference>
<proteinExistence type="predicted"/>
<organism evidence="1 2">
    <name type="scientific">Helicobacter turcicus</name>
    <dbReference type="NCBI Taxonomy" id="2867412"/>
    <lineage>
        <taxon>Bacteria</taxon>
        <taxon>Pseudomonadati</taxon>
        <taxon>Campylobacterota</taxon>
        <taxon>Epsilonproteobacteria</taxon>
        <taxon>Campylobacterales</taxon>
        <taxon>Helicobacteraceae</taxon>
        <taxon>Helicobacter</taxon>
    </lineage>
</organism>
<comment type="caution">
    <text evidence="1">The sequence shown here is derived from an EMBL/GenBank/DDBJ whole genome shotgun (WGS) entry which is preliminary data.</text>
</comment>
<evidence type="ECO:0008006" key="3">
    <source>
        <dbReference type="Google" id="ProtNLM"/>
    </source>
</evidence>
<name>A0ABS7JNQ6_9HELI</name>
<reference evidence="1 2" key="1">
    <citation type="submission" date="2021-08" db="EMBL/GenBank/DDBJ databases">
        <title>Helicobacter spp. isolated from feces of Anatolian Ground Squirrel (Spermophilus xanthoprymnus) in Turkey.</title>
        <authorList>
            <person name="Aydin F."/>
            <person name="Abay S."/>
            <person name="Kayman T."/>
            <person name="Karakaya E."/>
            <person name="Saticioglu I.B."/>
        </authorList>
    </citation>
    <scope>NUCLEOTIDE SEQUENCE [LARGE SCALE GENOMIC DNA]</scope>
    <source>
        <strain evidence="1 2">Faydin-H70</strain>
    </source>
</reference>